<evidence type="ECO:0008006" key="5">
    <source>
        <dbReference type="Google" id="ProtNLM"/>
    </source>
</evidence>
<keyword evidence="2" id="KW-0812">Transmembrane</keyword>
<gene>
    <name evidence="3" type="primary">AVEN_161730_1</name>
    <name evidence="3" type="ORF">CDAR_41241</name>
</gene>
<feature type="transmembrane region" description="Helical" evidence="2">
    <location>
        <begin position="212"/>
        <end position="237"/>
    </location>
</feature>
<name>A0AAV4SIF2_9ARAC</name>
<evidence type="ECO:0000313" key="4">
    <source>
        <dbReference type="Proteomes" id="UP001054837"/>
    </source>
</evidence>
<dbReference type="PANTHER" id="PTHR38553:SF1">
    <property type="entry name" value="G PROTEIN-COUPLED RECEPTOR"/>
    <property type="match status" value="1"/>
</dbReference>
<dbReference type="Proteomes" id="UP001054837">
    <property type="component" value="Unassembled WGS sequence"/>
</dbReference>
<feature type="region of interest" description="Disordered" evidence="1">
    <location>
        <begin position="376"/>
        <end position="410"/>
    </location>
</feature>
<feature type="transmembrane region" description="Helical" evidence="2">
    <location>
        <begin position="72"/>
        <end position="92"/>
    </location>
</feature>
<evidence type="ECO:0000256" key="2">
    <source>
        <dbReference type="SAM" id="Phobius"/>
    </source>
</evidence>
<sequence>MERFWHNILPHKRNTSWENISVDVVVKGCFDYYDTTACIRSSLLSLVGFITLLLCTFRIVKLHILHHPQIHQYLVFYSASFELLCLIVKWMAVNGLYQLEYVASYLKMIQFILLCHFHWSLVSRILHQQKLINWIIIPLLVGFLSVYSSITALALLTRFSPSEECLAPHWILLSFAEFLGIQLYVVAGIYITRKINSISAMDSFKWEQKRDLWSVIVIYQLSSIASLAYFISLQALGSSSAGCSEIFNHAQNIYSPVYATFMIIKYILPILVMLFVFYPTRGCLSSEDERLLGWSCDGSTTSVFSPSTRFMDSYKQLILPIQNLFVTEQPVLRRSASSPAIFSRPSLTPIAEDSAILPPSRIAYFGYGAMDSYCSQPETVTAPPPRTRSRHDSGMPSTGARSKNYKVPVSLNQCEDEVENVTPSSCERA</sequence>
<accession>A0AAV4SIF2</accession>
<dbReference type="PANTHER" id="PTHR38553">
    <property type="entry name" value="PROTEIN CBG19621"/>
    <property type="match status" value="1"/>
</dbReference>
<keyword evidence="2" id="KW-1133">Transmembrane helix</keyword>
<reference evidence="3 4" key="1">
    <citation type="submission" date="2021-06" db="EMBL/GenBank/DDBJ databases">
        <title>Caerostris darwini draft genome.</title>
        <authorList>
            <person name="Kono N."/>
            <person name="Arakawa K."/>
        </authorList>
    </citation>
    <scope>NUCLEOTIDE SEQUENCE [LARGE SCALE GENOMIC DNA]</scope>
</reference>
<feature type="transmembrane region" description="Helical" evidence="2">
    <location>
        <begin position="134"/>
        <end position="157"/>
    </location>
</feature>
<keyword evidence="2" id="KW-0472">Membrane</keyword>
<organism evidence="3 4">
    <name type="scientific">Caerostris darwini</name>
    <dbReference type="NCBI Taxonomy" id="1538125"/>
    <lineage>
        <taxon>Eukaryota</taxon>
        <taxon>Metazoa</taxon>
        <taxon>Ecdysozoa</taxon>
        <taxon>Arthropoda</taxon>
        <taxon>Chelicerata</taxon>
        <taxon>Arachnida</taxon>
        <taxon>Araneae</taxon>
        <taxon>Araneomorphae</taxon>
        <taxon>Entelegynae</taxon>
        <taxon>Araneoidea</taxon>
        <taxon>Araneidae</taxon>
        <taxon>Caerostris</taxon>
    </lineage>
</organism>
<evidence type="ECO:0000313" key="3">
    <source>
        <dbReference type="EMBL" id="GIY33885.1"/>
    </source>
</evidence>
<protein>
    <recommendedName>
        <fullName evidence="5">Transmembrane protein</fullName>
    </recommendedName>
</protein>
<feature type="transmembrane region" description="Helical" evidence="2">
    <location>
        <begin position="169"/>
        <end position="191"/>
    </location>
</feature>
<proteinExistence type="predicted"/>
<dbReference type="EMBL" id="BPLQ01007998">
    <property type="protein sequence ID" value="GIY33885.1"/>
    <property type="molecule type" value="Genomic_DNA"/>
</dbReference>
<dbReference type="AlphaFoldDB" id="A0AAV4SIF2"/>
<keyword evidence="4" id="KW-1185">Reference proteome</keyword>
<comment type="caution">
    <text evidence="3">The sequence shown here is derived from an EMBL/GenBank/DDBJ whole genome shotgun (WGS) entry which is preliminary data.</text>
</comment>
<feature type="transmembrane region" description="Helical" evidence="2">
    <location>
        <begin position="257"/>
        <end position="278"/>
    </location>
</feature>
<feature type="transmembrane region" description="Helical" evidence="2">
    <location>
        <begin position="42"/>
        <end position="60"/>
    </location>
</feature>
<evidence type="ECO:0000256" key="1">
    <source>
        <dbReference type="SAM" id="MobiDB-lite"/>
    </source>
</evidence>